<dbReference type="PANTHER" id="PTHR33678:SF1">
    <property type="entry name" value="BLL1576 PROTEIN"/>
    <property type="match status" value="1"/>
</dbReference>
<feature type="coiled-coil region" evidence="1">
    <location>
        <begin position="1"/>
        <end position="89"/>
    </location>
</feature>
<proteinExistence type="predicted"/>
<evidence type="ECO:0000256" key="1">
    <source>
        <dbReference type="SAM" id="Coils"/>
    </source>
</evidence>
<dbReference type="InterPro" id="IPR052344">
    <property type="entry name" value="Transposase-related"/>
</dbReference>
<accession>A0A239Q387</accession>
<dbReference type="EMBL" id="FZQB01000026">
    <property type="protein sequence ID" value="SNT76736.1"/>
    <property type="molecule type" value="Genomic_DNA"/>
</dbReference>
<dbReference type="PANTHER" id="PTHR33678">
    <property type="entry name" value="BLL1576 PROTEIN"/>
    <property type="match status" value="1"/>
</dbReference>
<dbReference type="GO" id="GO:0008270">
    <property type="term" value="F:zinc ion binding"/>
    <property type="evidence" value="ECO:0007669"/>
    <property type="project" value="UniProtKB-KW"/>
</dbReference>
<protein>
    <submittedName>
        <fullName evidence="4">Zinc-finger binding domain of transposase IS66</fullName>
    </submittedName>
</protein>
<dbReference type="Pfam" id="PF13007">
    <property type="entry name" value="LZ_Tnp_IS66"/>
    <property type="match status" value="1"/>
</dbReference>
<reference evidence="4 5" key="1">
    <citation type="submission" date="2017-07" db="EMBL/GenBank/DDBJ databases">
        <authorList>
            <person name="Sun Z.S."/>
            <person name="Albrecht U."/>
            <person name="Echele G."/>
            <person name="Lee C.C."/>
        </authorList>
    </citation>
    <scope>NUCLEOTIDE SEQUENCE [LARGE SCALE GENOMIC DNA]</scope>
    <source>
        <strain evidence="4 5">DSM 14827</strain>
    </source>
</reference>
<evidence type="ECO:0000259" key="3">
    <source>
        <dbReference type="Pfam" id="PF13007"/>
    </source>
</evidence>
<dbReference type="Pfam" id="PF13005">
    <property type="entry name" value="zf-IS66"/>
    <property type="match status" value="1"/>
</dbReference>
<sequence>MSDVVSELAKLRAALAAAEARAQVAESELAQTRAVISCAEAMIQELKLEIARLRRDKYGISSERRARLIDQLELQLEELEAAATEDALAAEQAVEKASTVRTFTRRHPARKPFPDHLPRERVVVEAPAACACCGSDRIVKMGEDVTETLEVIPRQWKVIQTVREKFTCRACESEGESATGSRAARTSQPRECPIFCV</sequence>
<gene>
    <name evidence="4" type="ORF">SAMN05444959_12610</name>
</gene>
<organism evidence="4 5">
    <name type="scientific">Paracoccus seriniphilus</name>
    <dbReference type="NCBI Taxonomy" id="184748"/>
    <lineage>
        <taxon>Bacteria</taxon>
        <taxon>Pseudomonadati</taxon>
        <taxon>Pseudomonadota</taxon>
        <taxon>Alphaproteobacteria</taxon>
        <taxon>Rhodobacterales</taxon>
        <taxon>Paracoccaceae</taxon>
        <taxon>Paracoccus</taxon>
    </lineage>
</organism>
<keyword evidence="4" id="KW-0862">Zinc</keyword>
<dbReference type="InterPro" id="IPR024474">
    <property type="entry name" value="Znf_dom_IS66"/>
</dbReference>
<dbReference type="InterPro" id="IPR024463">
    <property type="entry name" value="Transposase_TnpC_homeodom"/>
</dbReference>
<evidence type="ECO:0000313" key="5">
    <source>
        <dbReference type="Proteomes" id="UP000198307"/>
    </source>
</evidence>
<evidence type="ECO:0000313" key="4">
    <source>
        <dbReference type="EMBL" id="SNT76736.1"/>
    </source>
</evidence>
<evidence type="ECO:0000259" key="2">
    <source>
        <dbReference type="Pfam" id="PF13005"/>
    </source>
</evidence>
<keyword evidence="4" id="KW-0863">Zinc-finger</keyword>
<dbReference type="AlphaFoldDB" id="A0A239Q387"/>
<feature type="domain" description="Transposase IS66 zinc-finger binding" evidence="2">
    <location>
        <begin position="128"/>
        <end position="172"/>
    </location>
</feature>
<dbReference type="Proteomes" id="UP000198307">
    <property type="component" value="Unassembled WGS sequence"/>
</dbReference>
<name>A0A239Q387_9RHOB</name>
<keyword evidence="1" id="KW-0175">Coiled coil</keyword>
<keyword evidence="5" id="KW-1185">Reference proteome</keyword>
<feature type="domain" description="Transposase TnpC homeodomain" evidence="3">
    <location>
        <begin position="45"/>
        <end position="122"/>
    </location>
</feature>
<keyword evidence="4" id="KW-0479">Metal-binding</keyword>